<evidence type="ECO:0000313" key="1">
    <source>
        <dbReference type="EMBL" id="ATL67521.1"/>
    </source>
</evidence>
<evidence type="ECO:0000313" key="2">
    <source>
        <dbReference type="Proteomes" id="UP000221961"/>
    </source>
</evidence>
<dbReference type="EMBL" id="CP023778">
    <property type="protein sequence ID" value="ATL67521.1"/>
    <property type="molecule type" value="Genomic_DNA"/>
</dbReference>
<name>A0A291RIT5_9NOCA</name>
<organism evidence="1 2">
    <name type="scientific">Nocardia terpenica</name>
    <dbReference type="NCBI Taxonomy" id="455432"/>
    <lineage>
        <taxon>Bacteria</taxon>
        <taxon>Bacillati</taxon>
        <taxon>Actinomycetota</taxon>
        <taxon>Actinomycetes</taxon>
        <taxon>Mycobacteriales</taxon>
        <taxon>Nocardiaceae</taxon>
        <taxon>Nocardia</taxon>
    </lineage>
</organism>
<dbReference type="Proteomes" id="UP000221961">
    <property type="component" value="Chromosome"/>
</dbReference>
<gene>
    <name evidence="1" type="ORF">CRH09_16255</name>
</gene>
<dbReference type="KEGG" id="ntp:CRH09_16255"/>
<protein>
    <recommendedName>
        <fullName evidence="3">Peptide chain release factor 1</fullName>
    </recommendedName>
</protein>
<accession>A0A291RIT5</accession>
<sequence length="341" mass="36319">MVTSSLRELADHEGPFASVYIDSAATGDAAPRHRLQRRAIHGILTEKGAPPPLVTAVDGALAGLAPGPVGCAVIAARDGVLLAEALPTPPRRQILRLSALPYLIPLLGLRQPRTPYVIVLIDRDGADLVAVNGRGERIGDRPWRELRRHTGESVSHAIATVAAEATRLADRAGATLVLVGGVVAERSALTDALMPRGRRIVALETTTRASDSDPRTIDVDVRRILREEAELRRRAVVDCFAQELRRSPALAVQGLAATTAALRAADADILLVDPERLTDQKVRVGADPTQVAPQDIALGHTWLRRADEALPLAALASRADVVPTDRRCLPADGVGALLRHG</sequence>
<dbReference type="RefSeq" id="WP_098694656.1">
    <property type="nucleotide sequence ID" value="NZ_CP023778.1"/>
</dbReference>
<dbReference type="InterPro" id="IPR040701">
    <property type="entry name" value="Bact_RF_family2"/>
</dbReference>
<dbReference type="AlphaFoldDB" id="A0A291RIT5"/>
<reference evidence="1 2" key="1">
    <citation type="submission" date="2017-10" db="EMBL/GenBank/DDBJ databases">
        <title>Comparative genomics between pathogenic Norcardia.</title>
        <authorList>
            <person name="Zeng L."/>
        </authorList>
    </citation>
    <scope>NUCLEOTIDE SEQUENCE [LARGE SCALE GENOMIC DNA]</scope>
    <source>
        <strain evidence="1 2">NC_YFY_NT001</strain>
    </source>
</reference>
<dbReference type="GeneID" id="88358926"/>
<proteinExistence type="predicted"/>
<evidence type="ECO:0008006" key="3">
    <source>
        <dbReference type="Google" id="ProtNLM"/>
    </source>
</evidence>
<dbReference type="Pfam" id="PF18844">
    <property type="entry name" value="baeRF_family2"/>
    <property type="match status" value="1"/>
</dbReference>